<dbReference type="OrthoDB" id="9798857at2"/>
<organism evidence="6 7">
    <name type="scientific">Caballeronia mineralivorans PML1(12)</name>
    <dbReference type="NCBI Taxonomy" id="908627"/>
    <lineage>
        <taxon>Bacteria</taxon>
        <taxon>Pseudomonadati</taxon>
        <taxon>Pseudomonadota</taxon>
        <taxon>Betaproteobacteria</taxon>
        <taxon>Burkholderiales</taxon>
        <taxon>Burkholderiaceae</taxon>
        <taxon>Caballeronia</taxon>
    </lineage>
</organism>
<keyword evidence="3" id="KW-0804">Transcription</keyword>
<comment type="caution">
    <text evidence="6">The sequence shown here is derived from an EMBL/GenBank/DDBJ whole genome shotgun (WGS) entry which is preliminary data.</text>
</comment>
<dbReference type="SUPFAM" id="SSF46689">
    <property type="entry name" value="Homeodomain-like"/>
    <property type="match status" value="1"/>
</dbReference>
<dbReference type="SUPFAM" id="SSF48498">
    <property type="entry name" value="Tetracyclin repressor-like, C-terminal domain"/>
    <property type="match status" value="1"/>
</dbReference>
<keyword evidence="1" id="KW-0805">Transcription regulation</keyword>
<keyword evidence="2 4" id="KW-0238">DNA-binding</keyword>
<sequence>MGHSQAEKAATHQRIVDVAARRFRELGLDGIGVADVMKEAGMTVGGFYKHFESRDELVTEALGAAFTSLDAWEARAENLAQAVRDYLSEAHRDAPGKGCALGALLGDVGRSNEATRDVFTERVKHNLAFSEGLLDIKDPAERRARAMLQMSACLGAIGLARAVSDPVLSKEILDGVAGQLIPLLPGPPD</sequence>
<evidence type="ECO:0000259" key="5">
    <source>
        <dbReference type="PROSITE" id="PS50977"/>
    </source>
</evidence>
<dbReference type="InterPro" id="IPR009057">
    <property type="entry name" value="Homeodomain-like_sf"/>
</dbReference>
<dbReference type="AlphaFoldDB" id="A0A0J1D2K6"/>
<dbReference type="RefSeq" id="WP_047845781.1">
    <property type="nucleotide sequence ID" value="NZ_AEJF01000056.1"/>
</dbReference>
<name>A0A0J1D2K6_9BURK</name>
<dbReference type="Gene3D" id="1.10.357.10">
    <property type="entry name" value="Tetracycline Repressor, domain 2"/>
    <property type="match status" value="1"/>
</dbReference>
<dbReference type="EMBL" id="AEJF01000056">
    <property type="protein sequence ID" value="KLU26995.1"/>
    <property type="molecule type" value="Genomic_DNA"/>
</dbReference>
<evidence type="ECO:0000256" key="2">
    <source>
        <dbReference type="ARBA" id="ARBA00023125"/>
    </source>
</evidence>
<dbReference type="PANTHER" id="PTHR47506">
    <property type="entry name" value="TRANSCRIPTIONAL REGULATORY PROTEIN"/>
    <property type="match status" value="1"/>
</dbReference>
<dbReference type="GO" id="GO:0003677">
    <property type="term" value="F:DNA binding"/>
    <property type="evidence" value="ECO:0007669"/>
    <property type="project" value="UniProtKB-UniRule"/>
</dbReference>
<dbReference type="InterPro" id="IPR001647">
    <property type="entry name" value="HTH_TetR"/>
</dbReference>
<gene>
    <name evidence="6" type="ORF">EOS_06450</name>
</gene>
<proteinExistence type="predicted"/>
<feature type="DNA-binding region" description="H-T-H motif" evidence="4">
    <location>
        <begin position="32"/>
        <end position="51"/>
    </location>
</feature>
<evidence type="ECO:0000313" key="6">
    <source>
        <dbReference type="EMBL" id="KLU26995.1"/>
    </source>
</evidence>
<dbReference type="Proteomes" id="UP000035963">
    <property type="component" value="Unassembled WGS sequence"/>
</dbReference>
<dbReference type="Gene3D" id="1.10.10.60">
    <property type="entry name" value="Homeodomain-like"/>
    <property type="match status" value="1"/>
</dbReference>
<protein>
    <recommendedName>
        <fullName evidence="5">HTH tetR-type domain-containing protein</fullName>
    </recommendedName>
</protein>
<keyword evidence="7" id="KW-1185">Reference proteome</keyword>
<dbReference type="PANTHER" id="PTHR47506:SF7">
    <property type="entry name" value="TRANSCRIPTIONAL REGULATORY PROTEIN"/>
    <property type="match status" value="1"/>
</dbReference>
<evidence type="ECO:0000313" key="7">
    <source>
        <dbReference type="Proteomes" id="UP000035963"/>
    </source>
</evidence>
<evidence type="ECO:0000256" key="3">
    <source>
        <dbReference type="ARBA" id="ARBA00023163"/>
    </source>
</evidence>
<feature type="domain" description="HTH tetR-type" evidence="5">
    <location>
        <begin position="9"/>
        <end position="69"/>
    </location>
</feature>
<dbReference type="PATRIC" id="fig|908627.4.peg.1430"/>
<reference evidence="6 7" key="1">
    <citation type="journal article" date="2015" name="Genome Announc.">
        <title>Draft Genome Sequence of Burkholderia sp. Strain PML1(12), an Ectomycorrhizosphere-Inhabiting Bacterium with Effective Mineral-Weathering Ability.</title>
        <authorList>
            <person name="Uroz S."/>
            <person name="Oger P."/>
        </authorList>
    </citation>
    <scope>NUCLEOTIDE SEQUENCE [LARGE SCALE GENOMIC DNA]</scope>
    <source>
        <strain evidence="7">PML1(12)</strain>
    </source>
</reference>
<accession>A0A0J1D2K6</accession>
<dbReference type="Pfam" id="PF00440">
    <property type="entry name" value="TetR_N"/>
    <property type="match status" value="1"/>
</dbReference>
<evidence type="ECO:0000256" key="4">
    <source>
        <dbReference type="PROSITE-ProRule" id="PRU00335"/>
    </source>
</evidence>
<dbReference type="PROSITE" id="PS50977">
    <property type="entry name" value="HTH_TETR_2"/>
    <property type="match status" value="1"/>
</dbReference>
<dbReference type="PRINTS" id="PR00455">
    <property type="entry name" value="HTHTETR"/>
</dbReference>
<evidence type="ECO:0000256" key="1">
    <source>
        <dbReference type="ARBA" id="ARBA00023015"/>
    </source>
</evidence>
<dbReference type="InterPro" id="IPR036271">
    <property type="entry name" value="Tet_transcr_reg_TetR-rel_C_sf"/>
</dbReference>